<keyword evidence="3" id="KW-1185">Reference proteome</keyword>
<dbReference type="EMBL" id="BSEH01002322">
    <property type="protein sequence ID" value="GLJ59860.1"/>
    <property type="molecule type" value="Genomic_DNA"/>
</dbReference>
<evidence type="ECO:0000313" key="2">
    <source>
        <dbReference type="EMBL" id="GLJ59860.1"/>
    </source>
</evidence>
<accession>A0AAD3RS50</accession>
<evidence type="ECO:0000313" key="3">
    <source>
        <dbReference type="Proteomes" id="UP001234787"/>
    </source>
</evidence>
<dbReference type="Proteomes" id="UP001234787">
    <property type="component" value="Unassembled WGS sequence"/>
</dbReference>
<name>A0AAD3RS50_CRYJA</name>
<sequence>RRRLITHSNAKSKSEKFPPPHQDGAVGFPMEPSHYDQPLIAPQSYVPPPVTSLSGPLGNPASVGPSRRKKNNHGDVRMAPPRVSTRTLKSASIADGSAQKGKETARDDF</sequence>
<protein>
    <submittedName>
        <fullName evidence="2">Uncharacterized protein</fullName>
    </submittedName>
</protein>
<gene>
    <name evidence="2" type="ORF">SUGI_1524970</name>
</gene>
<feature type="compositionally biased region" description="Basic and acidic residues" evidence="1">
    <location>
        <begin position="100"/>
        <end position="109"/>
    </location>
</feature>
<feature type="non-terminal residue" evidence="2">
    <location>
        <position position="1"/>
    </location>
</feature>
<feature type="compositionally biased region" description="Polar residues" evidence="1">
    <location>
        <begin position="1"/>
        <end position="11"/>
    </location>
</feature>
<reference evidence="2" key="1">
    <citation type="submission" date="2022-12" db="EMBL/GenBank/DDBJ databases">
        <title>Chromosome-Level Genome Assembly of Japanese Cedar (Cryptomeriajaponica D. Don).</title>
        <authorList>
            <person name="Fujino T."/>
            <person name="Yamaguchi K."/>
            <person name="Yokoyama T."/>
            <person name="Hamanaka T."/>
            <person name="Harazono Y."/>
            <person name="Kamada H."/>
            <person name="Kobayashi W."/>
            <person name="Ujino-Ihara T."/>
            <person name="Uchiyama K."/>
            <person name="Matsumoto A."/>
            <person name="Izuno A."/>
            <person name="Tsumura Y."/>
            <person name="Toyoda A."/>
            <person name="Shigenobu S."/>
            <person name="Moriguchi Y."/>
            <person name="Ueno S."/>
            <person name="Kasahara M."/>
        </authorList>
    </citation>
    <scope>NUCLEOTIDE SEQUENCE</scope>
</reference>
<dbReference type="AlphaFoldDB" id="A0AAD3RS50"/>
<evidence type="ECO:0000256" key="1">
    <source>
        <dbReference type="SAM" id="MobiDB-lite"/>
    </source>
</evidence>
<comment type="caution">
    <text evidence="2">The sequence shown here is derived from an EMBL/GenBank/DDBJ whole genome shotgun (WGS) entry which is preliminary data.</text>
</comment>
<organism evidence="2 3">
    <name type="scientific">Cryptomeria japonica</name>
    <name type="common">Japanese cedar</name>
    <name type="synonym">Cupressus japonica</name>
    <dbReference type="NCBI Taxonomy" id="3369"/>
    <lineage>
        <taxon>Eukaryota</taxon>
        <taxon>Viridiplantae</taxon>
        <taxon>Streptophyta</taxon>
        <taxon>Embryophyta</taxon>
        <taxon>Tracheophyta</taxon>
        <taxon>Spermatophyta</taxon>
        <taxon>Pinopsida</taxon>
        <taxon>Pinidae</taxon>
        <taxon>Conifers II</taxon>
        <taxon>Cupressales</taxon>
        <taxon>Cupressaceae</taxon>
        <taxon>Cryptomeria</taxon>
    </lineage>
</organism>
<feature type="region of interest" description="Disordered" evidence="1">
    <location>
        <begin position="1"/>
        <end position="109"/>
    </location>
</feature>
<proteinExistence type="predicted"/>